<dbReference type="Pfam" id="PF18998">
    <property type="entry name" value="Flg_new_2"/>
    <property type="match status" value="4"/>
</dbReference>
<protein>
    <submittedName>
        <fullName evidence="4">Por secretion system C-terminal sorting domain-containing protein</fullName>
    </submittedName>
</protein>
<accession>A0A521D630</accession>
<feature type="signal peptide" evidence="1">
    <location>
        <begin position="1"/>
        <end position="24"/>
    </location>
</feature>
<evidence type="ECO:0000313" key="5">
    <source>
        <dbReference type="Proteomes" id="UP000319040"/>
    </source>
</evidence>
<dbReference type="AlphaFoldDB" id="A0A521D630"/>
<dbReference type="OrthoDB" id="1071848at2"/>
<feature type="domain" description="Bacterial repeat" evidence="3">
    <location>
        <begin position="514"/>
        <end position="563"/>
    </location>
</feature>
<dbReference type="EMBL" id="FXTB01000004">
    <property type="protein sequence ID" value="SMO67139.1"/>
    <property type="molecule type" value="Genomic_DNA"/>
</dbReference>
<proteinExistence type="predicted"/>
<dbReference type="Pfam" id="PF18962">
    <property type="entry name" value="Por_Secre_tail"/>
    <property type="match status" value="1"/>
</dbReference>
<dbReference type="NCBIfam" id="TIGR04183">
    <property type="entry name" value="Por_Secre_tail"/>
    <property type="match status" value="1"/>
</dbReference>
<evidence type="ECO:0000259" key="2">
    <source>
        <dbReference type="Pfam" id="PF18962"/>
    </source>
</evidence>
<dbReference type="InterPro" id="IPR044060">
    <property type="entry name" value="Bacterial_rp_domain"/>
</dbReference>
<keyword evidence="1" id="KW-0732">Signal</keyword>
<feature type="domain" description="Bacterial repeat" evidence="3">
    <location>
        <begin position="416"/>
        <end position="479"/>
    </location>
</feature>
<gene>
    <name evidence="4" type="ORF">SAMN06265379_104290</name>
</gene>
<evidence type="ECO:0000259" key="3">
    <source>
        <dbReference type="Pfam" id="PF18998"/>
    </source>
</evidence>
<evidence type="ECO:0000256" key="1">
    <source>
        <dbReference type="SAM" id="SignalP"/>
    </source>
</evidence>
<sequence length="867" mass="94083">MKKNLSFLCILTLLCIGTYSTLNAQSYQTEIFTGESYSTASYVGYSHGHRSNLYKDNAGTLHLVVVDNYKLKYLTSSDEGLNWQEQSVPSEFDGKISNAMIKGNGNGDLFLAIDVRPGYDYGNSISLDYYFWRHIYVYKYTGNAWQQEAIETPGQTMGGKVIRDLLVDEDGTVHLITIYSGWWDYGGKAYEFRRDPITGAWQTITIADYSDTGVDSGMGYFSAIKQQDGSIAGLYWRNKGNGELGYRTCVDGAWGAPVVISSAAKNYMDICRHSDGNPRIVYITKSSPQKIMYKSVLDNSPGEEILTLAEGQAVNAVNVHANAMGKETIIVSIAGERAMYAEKYPEDETWPTEFQQVPLIEAAYGLSTVSSSSDALVNFSCTYIDYKKNGIYGPHGPNVRYFFNVPDMRIVSCVTAPQEGGMVSGAGQYENNAAVSLTATANSGYIFTEWSEGGTILSSENPLTFSATGNRTISAHFVPVHNIIVQPSANGLVQVLNGASEVLLPDNEITGSYIIRENENVQIKCIPGIGYHFVEWQEAGSLLSTDNPYVLTVTEDRTFTAVLEINTYNLTYTAGANGSISGAASQSAKHGQDGTEVTAVPNQGYHFVQWSDGVTTAARSDMSVQADINVSAEFAINTYSLTYTAGVNGSISGAASQSVDHGQDGAEVTAVPDQGYHFVQWSDGVTTAARTDMAVNGDINVSAEFAINKWVVTFSVTMDGEAVENALIQIESVGEDILTNYAGEATIELPNGSYTYQVTVNAVSVHDAVLLVADMDVSEAIVLTATSMASTAPSSVKVWPNPATKIVFVEGVLQISKTEIFNVDGSLIYSTPMQNNAIDISRLPMGIYIFRITDVQGNIISKRIIKK</sequence>
<organism evidence="4 5">
    <name type="scientific">Saccharicrinis carchari</name>
    <dbReference type="NCBI Taxonomy" id="1168039"/>
    <lineage>
        <taxon>Bacteria</taxon>
        <taxon>Pseudomonadati</taxon>
        <taxon>Bacteroidota</taxon>
        <taxon>Bacteroidia</taxon>
        <taxon>Marinilabiliales</taxon>
        <taxon>Marinilabiliaceae</taxon>
        <taxon>Saccharicrinis</taxon>
    </lineage>
</organism>
<reference evidence="4 5" key="1">
    <citation type="submission" date="2017-05" db="EMBL/GenBank/DDBJ databases">
        <authorList>
            <person name="Varghese N."/>
            <person name="Submissions S."/>
        </authorList>
    </citation>
    <scope>NUCLEOTIDE SEQUENCE [LARGE SCALE GENOMIC DNA]</scope>
    <source>
        <strain evidence="4 5">DSM 27040</strain>
    </source>
</reference>
<dbReference type="InterPro" id="IPR026444">
    <property type="entry name" value="Secre_tail"/>
</dbReference>
<feature type="chain" id="PRO_5021784923" evidence="1">
    <location>
        <begin position="25"/>
        <end position="867"/>
    </location>
</feature>
<feature type="domain" description="Bacterial repeat" evidence="3">
    <location>
        <begin position="639"/>
        <end position="708"/>
    </location>
</feature>
<feature type="domain" description="Secretion system C-terminal sorting" evidence="2">
    <location>
        <begin position="798"/>
        <end position="865"/>
    </location>
</feature>
<name>A0A521D630_SACCC</name>
<dbReference type="Proteomes" id="UP000319040">
    <property type="component" value="Unassembled WGS sequence"/>
</dbReference>
<keyword evidence="5" id="KW-1185">Reference proteome</keyword>
<dbReference type="RefSeq" id="WP_142533424.1">
    <property type="nucleotide sequence ID" value="NZ_FXTB01000004.1"/>
</dbReference>
<evidence type="ECO:0000313" key="4">
    <source>
        <dbReference type="EMBL" id="SMO67139.1"/>
    </source>
</evidence>
<feature type="domain" description="Bacterial repeat" evidence="3">
    <location>
        <begin position="568"/>
        <end position="637"/>
    </location>
</feature>